<feature type="transmembrane region" description="Helical" evidence="1">
    <location>
        <begin position="176"/>
        <end position="202"/>
    </location>
</feature>
<keyword evidence="3" id="KW-1185">Reference proteome</keyword>
<feature type="transmembrane region" description="Helical" evidence="1">
    <location>
        <begin position="228"/>
        <end position="256"/>
    </location>
</feature>
<dbReference type="AlphaFoldDB" id="A0A5C6APV2"/>
<name>A0A5C6APV2_9BACT</name>
<proteinExistence type="predicted"/>
<accession>A0A5C6APV2</accession>
<keyword evidence="1" id="KW-0472">Membrane</keyword>
<dbReference type="RefSeq" id="WP_146577235.1">
    <property type="nucleotide sequence ID" value="NZ_SJPM01000002.1"/>
</dbReference>
<protein>
    <recommendedName>
        <fullName evidence="4">Transmembrane protein</fullName>
    </recommendedName>
</protein>
<gene>
    <name evidence="2" type="ORF">Pla100_18020</name>
</gene>
<evidence type="ECO:0000313" key="2">
    <source>
        <dbReference type="EMBL" id="TWU02063.1"/>
    </source>
</evidence>
<evidence type="ECO:0000256" key="1">
    <source>
        <dbReference type="SAM" id="Phobius"/>
    </source>
</evidence>
<reference evidence="2 3" key="1">
    <citation type="submission" date="2019-02" db="EMBL/GenBank/DDBJ databases">
        <title>Deep-cultivation of Planctomycetes and their phenomic and genomic characterization uncovers novel biology.</title>
        <authorList>
            <person name="Wiegand S."/>
            <person name="Jogler M."/>
            <person name="Boedeker C."/>
            <person name="Pinto D."/>
            <person name="Vollmers J."/>
            <person name="Rivas-Marin E."/>
            <person name="Kohn T."/>
            <person name="Peeters S.H."/>
            <person name="Heuer A."/>
            <person name="Rast P."/>
            <person name="Oberbeckmann S."/>
            <person name="Bunk B."/>
            <person name="Jeske O."/>
            <person name="Meyerdierks A."/>
            <person name="Storesund J.E."/>
            <person name="Kallscheuer N."/>
            <person name="Luecker S."/>
            <person name="Lage O.M."/>
            <person name="Pohl T."/>
            <person name="Merkel B.J."/>
            <person name="Hornburger P."/>
            <person name="Mueller R.-W."/>
            <person name="Bruemmer F."/>
            <person name="Labrenz M."/>
            <person name="Spormann A.M."/>
            <person name="Op Den Camp H."/>
            <person name="Overmann J."/>
            <person name="Amann R."/>
            <person name="Jetten M.S.M."/>
            <person name="Mascher T."/>
            <person name="Medema M.H."/>
            <person name="Devos D.P."/>
            <person name="Kaster A.-K."/>
            <person name="Ovreas L."/>
            <person name="Rohde M."/>
            <person name="Galperin M.Y."/>
            <person name="Jogler C."/>
        </authorList>
    </citation>
    <scope>NUCLEOTIDE SEQUENCE [LARGE SCALE GENOMIC DNA]</scope>
    <source>
        <strain evidence="2 3">Pla100</strain>
    </source>
</reference>
<sequence length="328" mass="35669">MEAPELPPVSPTPEQSLLANLRNWTDVFPWLRLVKVCRVAGGPVWIVHSVAALVLWWMGLRLLHVDLGGMVSDDGYRRLFAPSSFEVVGILWTWLLALPHMMAFVRVGALLTAGREIPSYLGTWKLVGRRLSLGALILILPVLSSLPFVIAAWVCTTLASWLVFAQPMADWVSMLWIVPSLIVAGLLLVGAKAAVPLALVSLMTEAKPDAMDSLSRGYEYALRRLPQVIGYALVAIMMALPVLLGWGLVLLTAWWVAIVSGAASGKVMWLLIMTGAAIAMMLITAMIGGVYLLLRRSAGGQEIADVWAESEGWIAPPMPSVRQNKLSS</sequence>
<feature type="transmembrane region" description="Helical" evidence="1">
    <location>
        <begin position="135"/>
        <end position="164"/>
    </location>
</feature>
<dbReference type="OrthoDB" id="253333at2"/>
<comment type="caution">
    <text evidence="2">The sequence shown here is derived from an EMBL/GenBank/DDBJ whole genome shotgun (WGS) entry which is preliminary data.</text>
</comment>
<evidence type="ECO:0000313" key="3">
    <source>
        <dbReference type="Proteomes" id="UP000316213"/>
    </source>
</evidence>
<feature type="transmembrane region" description="Helical" evidence="1">
    <location>
        <begin position="268"/>
        <end position="294"/>
    </location>
</feature>
<organism evidence="2 3">
    <name type="scientific">Neorhodopirellula pilleata</name>
    <dbReference type="NCBI Taxonomy" id="2714738"/>
    <lineage>
        <taxon>Bacteria</taxon>
        <taxon>Pseudomonadati</taxon>
        <taxon>Planctomycetota</taxon>
        <taxon>Planctomycetia</taxon>
        <taxon>Pirellulales</taxon>
        <taxon>Pirellulaceae</taxon>
        <taxon>Neorhodopirellula</taxon>
    </lineage>
</organism>
<keyword evidence="1" id="KW-0812">Transmembrane</keyword>
<evidence type="ECO:0008006" key="4">
    <source>
        <dbReference type="Google" id="ProtNLM"/>
    </source>
</evidence>
<feature type="transmembrane region" description="Helical" evidence="1">
    <location>
        <begin position="39"/>
        <end position="59"/>
    </location>
</feature>
<keyword evidence="1" id="KW-1133">Transmembrane helix</keyword>
<dbReference type="Proteomes" id="UP000316213">
    <property type="component" value="Unassembled WGS sequence"/>
</dbReference>
<dbReference type="EMBL" id="SJPM01000002">
    <property type="protein sequence ID" value="TWU02063.1"/>
    <property type="molecule type" value="Genomic_DNA"/>
</dbReference>